<protein>
    <submittedName>
        <fullName evidence="2">Uncharacterized protein</fullName>
    </submittedName>
</protein>
<evidence type="ECO:0000313" key="3">
    <source>
        <dbReference type="Proteomes" id="UP000027073"/>
    </source>
</evidence>
<feature type="region of interest" description="Disordered" evidence="1">
    <location>
        <begin position="197"/>
        <end position="217"/>
    </location>
</feature>
<gene>
    <name evidence="2" type="ORF">PLEOSDRAFT_169732</name>
</gene>
<dbReference type="HOGENOM" id="CLU_735924_0_0_1"/>
<dbReference type="EMBL" id="KL198010">
    <property type="protein sequence ID" value="KDQ25865.1"/>
    <property type="molecule type" value="Genomic_DNA"/>
</dbReference>
<reference evidence="3" key="1">
    <citation type="journal article" date="2014" name="Proc. Natl. Acad. Sci. U.S.A.">
        <title>Extensive sampling of basidiomycete genomes demonstrates inadequacy of the white-rot/brown-rot paradigm for wood decay fungi.</title>
        <authorList>
            <person name="Riley R."/>
            <person name="Salamov A.A."/>
            <person name="Brown D.W."/>
            <person name="Nagy L.G."/>
            <person name="Floudas D."/>
            <person name="Held B.W."/>
            <person name="Levasseur A."/>
            <person name="Lombard V."/>
            <person name="Morin E."/>
            <person name="Otillar R."/>
            <person name="Lindquist E.A."/>
            <person name="Sun H."/>
            <person name="LaButti K.M."/>
            <person name="Schmutz J."/>
            <person name="Jabbour D."/>
            <person name="Luo H."/>
            <person name="Baker S.E."/>
            <person name="Pisabarro A.G."/>
            <person name="Walton J.D."/>
            <person name="Blanchette R.A."/>
            <person name="Henrissat B."/>
            <person name="Martin F."/>
            <person name="Cullen D."/>
            <person name="Hibbett D.S."/>
            <person name="Grigoriev I.V."/>
        </authorList>
    </citation>
    <scope>NUCLEOTIDE SEQUENCE [LARGE SCALE GENOMIC DNA]</scope>
    <source>
        <strain evidence="3">PC15</strain>
    </source>
</reference>
<proteinExistence type="predicted"/>
<evidence type="ECO:0000313" key="2">
    <source>
        <dbReference type="EMBL" id="KDQ25865.1"/>
    </source>
</evidence>
<evidence type="ECO:0000256" key="1">
    <source>
        <dbReference type="SAM" id="MobiDB-lite"/>
    </source>
</evidence>
<sequence length="376" mass="41184">MCSSRLDIQGRQLPTPVTILFHVVGALGMVKSRAFTSTATTSTGLLDSIWRSCRSAKCLVTLQRALPDSIGSYLYDEALPSPARVKDLSVSLSFDNRRRDRYLEAFLTEYLTSKGTIKNVAAPLVSHRHISAYHPSDRPIHGGHRMELPGISVLLHLGRHPPEHPPSPYSLLALEDAMAAPSPDALDCPRARVSGHVGGTPVVRRQPGKPYDGNEGEDCSYGPEYTASSCSWEDALYWSVRPHVVQSLIEDTSLNLRTHTPIGGHGDMIVILGPIRAVRKHAYQTNIEVACKPTSMEWMSVVFCSAKVSIESLRKPLGGFPELAELGGFPVKKPETHRWLWASTQNSLVASPPSSRLAALCCAFTAARMSLLCRRN</sequence>
<dbReference type="VEuPathDB" id="FungiDB:PLEOSDRAFT_169732"/>
<name>A0A067NFZ5_PLEO1</name>
<dbReference type="InParanoid" id="A0A067NFZ5"/>
<dbReference type="Proteomes" id="UP000027073">
    <property type="component" value="Unassembled WGS sequence"/>
</dbReference>
<organism evidence="2 3">
    <name type="scientific">Pleurotus ostreatus (strain PC15)</name>
    <name type="common">Oyster mushroom</name>
    <dbReference type="NCBI Taxonomy" id="1137138"/>
    <lineage>
        <taxon>Eukaryota</taxon>
        <taxon>Fungi</taxon>
        <taxon>Dikarya</taxon>
        <taxon>Basidiomycota</taxon>
        <taxon>Agaricomycotina</taxon>
        <taxon>Agaricomycetes</taxon>
        <taxon>Agaricomycetidae</taxon>
        <taxon>Agaricales</taxon>
        <taxon>Pleurotineae</taxon>
        <taxon>Pleurotaceae</taxon>
        <taxon>Pleurotus</taxon>
    </lineage>
</organism>
<dbReference type="AlphaFoldDB" id="A0A067NFZ5"/>
<accession>A0A067NFZ5</accession>